<organism evidence="3 4">
    <name type="scientific">Rubritalea halochordaticola</name>
    <dbReference type="NCBI Taxonomy" id="714537"/>
    <lineage>
        <taxon>Bacteria</taxon>
        <taxon>Pseudomonadati</taxon>
        <taxon>Verrucomicrobiota</taxon>
        <taxon>Verrucomicrobiia</taxon>
        <taxon>Verrucomicrobiales</taxon>
        <taxon>Rubritaleaceae</taxon>
        <taxon>Rubritalea</taxon>
    </lineage>
</organism>
<dbReference type="InterPro" id="IPR006504">
    <property type="entry name" value="Tscrpt_reg_Spx/MgsR"/>
</dbReference>
<dbReference type="InterPro" id="IPR036249">
    <property type="entry name" value="Thioredoxin-like_sf"/>
</dbReference>
<accession>A0ABP9V8B5</accession>
<dbReference type="PANTHER" id="PTHR30041:SF8">
    <property type="entry name" value="PROTEIN YFFB"/>
    <property type="match status" value="1"/>
</dbReference>
<dbReference type="Gene3D" id="3.40.30.10">
    <property type="entry name" value="Glutaredoxin"/>
    <property type="match status" value="1"/>
</dbReference>
<dbReference type="Proteomes" id="UP001424741">
    <property type="component" value="Unassembled WGS sequence"/>
</dbReference>
<reference evidence="3 4" key="1">
    <citation type="submission" date="2024-02" db="EMBL/GenBank/DDBJ databases">
        <title>Rubritalea halochordaticola NBRC 107102.</title>
        <authorList>
            <person name="Ichikawa N."/>
            <person name="Katano-Makiyama Y."/>
            <person name="Hidaka K."/>
        </authorList>
    </citation>
    <scope>NUCLEOTIDE SEQUENCE [LARGE SCALE GENOMIC DNA]</scope>
    <source>
        <strain evidence="3 4">NBRC 107102</strain>
    </source>
</reference>
<dbReference type="PANTHER" id="PTHR30041">
    <property type="entry name" value="ARSENATE REDUCTASE"/>
    <property type="match status" value="1"/>
</dbReference>
<evidence type="ECO:0000256" key="2">
    <source>
        <dbReference type="PROSITE-ProRule" id="PRU01282"/>
    </source>
</evidence>
<comment type="caution">
    <text evidence="3">The sequence shown here is derived from an EMBL/GenBank/DDBJ whole genome shotgun (WGS) entry which is preliminary data.</text>
</comment>
<proteinExistence type="inferred from homology"/>
<evidence type="ECO:0000313" key="3">
    <source>
        <dbReference type="EMBL" id="GAA5496882.1"/>
    </source>
</evidence>
<gene>
    <name evidence="3" type="primary">mgsR</name>
    <name evidence="3" type="ORF">Rhal01_03070</name>
</gene>
<sequence>MIRIYGYQGCGTCRKAYKWLEDQGLEFEKVAIRETPPSREEFALALSKYESIRKLFNTSGMDYRSMGLKDSLPGMSDEEALDLLGSNGNLVKRPFVISGSTALVGFKEGDWSSALL</sequence>
<name>A0ABP9V8B5_9BACT</name>
<dbReference type="RefSeq" id="WP_346189479.1">
    <property type="nucleotide sequence ID" value="NZ_BAABRL010000010.1"/>
</dbReference>
<keyword evidence="4" id="KW-1185">Reference proteome</keyword>
<dbReference type="EMBL" id="BAABRL010000010">
    <property type="protein sequence ID" value="GAA5496882.1"/>
    <property type="molecule type" value="Genomic_DNA"/>
</dbReference>
<comment type="similarity">
    <text evidence="1 2">Belongs to the ArsC family.</text>
</comment>
<evidence type="ECO:0000256" key="1">
    <source>
        <dbReference type="ARBA" id="ARBA00007198"/>
    </source>
</evidence>
<dbReference type="InterPro" id="IPR006660">
    <property type="entry name" value="Arsenate_reductase-like"/>
</dbReference>
<evidence type="ECO:0000313" key="4">
    <source>
        <dbReference type="Proteomes" id="UP001424741"/>
    </source>
</evidence>
<dbReference type="CDD" id="cd03036">
    <property type="entry name" value="ArsC_like"/>
    <property type="match status" value="1"/>
</dbReference>
<dbReference type="NCBIfam" id="TIGR01617">
    <property type="entry name" value="arsC_related"/>
    <property type="match status" value="1"/>
</dbReference>
<dbReference type="PROSITE" id="PS51353">
    <property type="entry name" value="ARSC"/>
    <property type="match status" value="1"/>
</dbReference>
<protein>
    <submittedName>
        <fullName evidence="3">Regulatory protein MgsR</fullName>
    </submittedName>
</protein>
<dbReference type="SUPFAM" id="SSF52833">
    <property type="entry name" value="Thioredoxin-like"/>
    <property type="match status" value="1"/>
</dbReference>
<dbReference type="Pfam" id="PF03960">
    <property type="entry name" value="ArsC"/>
    <property type="match status" value="1"/>
</dbReference>